<dbReference type="EMBL" id="KV440999">
    <property type="protein sequence ID" value="OAD67568.1"/>
    <property type="molecule type" value="Genomic_DNA"/>
</dbReference>
<name>A0A162N1H4_PHYB8</name>
<feature type="transmembrane region" description="Helical" evidence="6">
    <location>
        <begin position="71"/>
        <end position="91"/>
    </location>
</feature>
<feature type="transmembrane region" description="Helical" evidence="6">
    <location>
        <begin position="297"/>
        <end position="317"/>
    </location>
</feature>
<feature type="transmembrane region" description="Helical" evidence="6">
    <location>
        <begin position="193"/>
        <end position="214"/>
    </location>
</feature>
<dbReference type="InterPro" id="IPR011701">
    <property type="entry name" value="MFS"/>
</dbReference>
<keyword evidence="9" id="KW-1185">Reference proteome</keyword>
<sequence length="471" mass="52520">MTNKIEQESSRDIAFEKSDEEKAYVKKLNWTFLPLVGAIVFIQFCDKASLSIAAVMGIMEDAKLTGEEFSWLGSIFYLGYLLFQLPNNLLLQRVSHGPYLGVLLVLWGTVMIITAICHTFAQLAAARFLLGLFEAGTNPCLYIILSRLYRRSEQSACFGFTTICTGLGIVIGTVASFGIAYMDKLGGWRAWRWGYIIFGVATIILGVIVFFFLVDDPNSPLLNLSERQKLIVEERTRDNAVVKSSHFKYYQMWEAIKEPRLWLLSFATLCSSLQNGGLITFSTQFVKGLGFSSTQSILLQIPGGLAAAFGALTGVWISRKTNQTIYTSILMSFISMLGCILLAAIPQGTIKLLGYYISWAVAGATTLALTIISNDVSGYTKKICYNGMNMIFFTVGNFIGPLMMVENQSPRYVGGMVGFAAANLVTILCMLFVRMLMARENKKRLMNQDTEPTDVYLDKTDKEDKNFIYRL</sequence>
<dbReference type="PANTHER" id="PTHR43791:SF81">
    <property type="entry name" value="TRANSPORTER, PUTATIVE (AFU_ORTHOLOGUE AFUA_7G01190)-RELATED"/>
    <property type="match status" value="1"/>
</dbReference>
<dbReference type="Proteomes" id="UP000077315">
    <property type="component" value="Unassembled WGS sequence"/>
</dbReference>
<dbReference type="InParanoid" id="A0A162N1H4"/>
<feature type="transmembrane region" description="Helical" evidence="6">
    <location>
        <begin position="127"/>
        <end position="145"/>
    </location>
</feature>
<protein>
    <recommendedName>
        <fullName evidence="7">Major facilitator superfamily (MFS) profile domain-containing protein</fullName>
    </recommendedName>
</protein>
<dbReference type="AlphaFoldDB" id="A0A162N1H4"/>
<feature type="transmembrane region" description="Helical" evidence="6">
    <location>
        <begin position="261"/>
        <end position="285"/>
    </location>
</feature>
<evidence type="ECO:0000256" key="5">
    <source>
        <dbReference type="ARBA" id="ARBA00023136"/>
    </source>
</evidence>
<feature type="transmembrane region" description="Helical" evidence="6">
    <location>
        <begin position="324"/>
        <end position="346"/>
    </location>
</feature>
<evidence type="ECO:0000256" key="6">
    <source>
        <dbReference type="SAM" id="Phobius"/>
    </source>
</evidence>
<dbReference type="OrthoDB" id="6730379at2759"/>
<accession>A0A162N1H4</accession>
<evidence type="ECO:0000256" key="2">
    <source>
        <dbReference type="ARBA" id="ARBA00022448"/>
    </source>
</evidence>
<organism evidence="8 9">
    <name type="scientific">Phycomyces blakesleeanus (strain ATCC 8743b / DSM 1359 / FGSC 10004 / NBRC 33097 / NRRL 1555)</name>
    <dbReference type="NCBI Taxonomy" id="763407"/>
    <lineage>
        <taxon>Eukaryota</taxon>
        <taxon>Fungi</taxon>
        <taxon>Fungi incertae sedis</taxon>
        <taxon>Mucoromycota</taxon>
        <taxon>Mucoromycotina</taxon>
        <taxon>Mucoromycetes</taxon>
        <taxon>Mucorales</taxon>
        <taxon>Phycomycetaceae</taxon>
        <taxon>Phycomyces</taxon>
    </lineage>
</organism>
<dbReference type="InterPro" id="IPR036259">
    <property type="entry name" value="MFS_trans_sf"/>
</dbReference>
<dbReference type="GeneID" id="28993595"/>
<gene>
    <name evidence="8" type="ORF">PHYBLDRAFT_151469</name>
</gene>
<feature type="transmembrane region" description="Helical" evidence="6">
    <location>
        <begin position="352"/>
        <end position="372"/>
    </location>
</feature>
<dbReference type="Gene3D" id="1.20.1250.20">
    <property type="entry name" value="MFS general substrate transporter like domains"/>
    <property type="match status" value="2"/>
</dbReference>
<feature type="transmembrane region" description="Helical" evidence="6">
    <location>
        <begin position="98"/>
        <end position="121"/>
    </location>
</feature>
<reference evidence="9" key="1">
    <citation type="submission" date="2015-06" db="EMBL/GenBank/DDBJ databases">
        <title>Expansion of signal transduction pathways in fungi by whole-genome duplication.</title>
        <authorList>
            <consortium name="DOE Joint Genome Institute"/>
            <person name="Corrochano L.M."/>
            <person name="Kuo A."/>
            <person name="Marcet-Houben M."/>
            <person name="Polaino S."/>
            <person name="Salamov A."/>
            <person name="Villalobos J.M."/>
            <person name="Alvarez M.I."/>
            <person name="Avalos J."/>
            <person name="Benito E.P."/>
            <person name="Benoit I."/>
            <person name="Burger G."/>
            <person name="Camino L.P."/>
            <person name="Canovas D."/>
            <person name="Cerda-Olmedo E."/>
            <person name="Cheng J.-F."/>
            <person name="Dominguez A."/>
            <person name="Elias M."/>
            <person name="Eslava A.P."/>
            <person name="Glaser F."/>
            <person name="Grimwood J."/>
            <person name="Gutierrez G."/>
            <person name="Heitman J."/>
            <person name="Henrissat B."/>
            <person name="Iturriaga E.A."/>
            <person name="Lang B.F."/>
            <person name="Lavin J.L."/>
            <person name="Lee S."/>
            <person name="Li W."/>
            <person name="Lindquist E."/>
            <person name="Lopez-Garcia S."/>
            <person name="Luque E.M."/>
            <person name="Marcos A.T."/>
            <person name="Martin J."/>
            <person name="McCluskey K."/>
            <person name="Medina H.R."/>
            <person name="Miralles-Duran A."/>
            <person name="Miyazaki A."/>
            <person name="Munoz-Torres E."/>
            <person name="Oguiza J.A."/>
            <person name="Ohm R."/>
            <person name="Olmedo M."/>
            <person name="Orejas M."/>
            <person name="Ortiz-Castellanos L."/>
            <person name="Pisabarro A.G."/>
            <person name="Rodriguez-Romero J."/>
            <person name="Ruiz-Herrera J."/>
            <person name="Ruiz-Vazquez R."/>
            <person name="Sanz C."/>
            <person name="Schackwitz W."/>
            <person name="Schmutz J."/>
            <person name="Shahriari M."/>
            <person name="Shelest E."/>
            <person name="Silva-Franco F."/>
            <person name="Soanes D."/>
            <person name="Syed K."/>
            <person name="Tagua V.G."/>
            <person name="Talbot N.J."/>
            <person name="Thon M."/>
            <person name="De vries R.P."/>
            <person name="Wiebenga A."/>
            <person name="Yadav J.S."/>
            <person name="Braun E.L."/>
            <person name="Baker S."/>
            <person name="Garre V."/>
            <person name="Horwitz B."/>
            <person name="Torres-Martinez S."/>
            <person name="Idnurm A."/>
            <person name="Herrera-Estrella A."/>
            <person name="Gabaldon T."/>
            <person name="Grigoriev I.V."/>
        </authorList>
    </citation>
    <scope>NUCLEOTIDE SEQUENCE [LARGE SCALE GENOMIC DNA]</scope>
    <source>
        <strain evidence="9">NRRL 1555(-)</strain>
    </source>
</reference>
<evidence type="ECO:0000313" key="8">
    <source>
        <dbReference type="EMBL" id="OAD67568.1"/>
    </source>
</evidence>
<dbReference type="PANTHER" id="PTHR43791">
    <property type="entry name" value="PERMEASE-RELATED"/>
    <property type="match status" value="1"/>
</dbReference>
<feature type="transmembrane region" description="Helical" evidence="6">
    <location>
        <begin position="32"/>
        <end position="59"/>
    </location>
</feature>
<feature type="transmembrane region" description="Helical" evidence="6">
    <location>
        <begin position="384"/>
        <end position="404"/>
    </location>
</feature>
<evidence type="ECO:0000256" key="1">
    <source>
        <dbReference type="ARBA" id="ARBA00004141"/>
    </source>
</evidence>
<dbReference type="SUPFAM" id="SSF103473">
    <property type="entry name" value="MFS general substrate transporter"/>
    <property type="match status" value="1"/>
</dbReference>
<dbReference type="FunCoup" id="A0A162N1H4">
    <property type="interactions" value="85"/>
</dbReference>
<dbReference type="GO" id="GO:0022857">
    <property type="term" value="F:transmembrane transporter activity"/>
    <property type="evidence" value="ECO:0007669"/>
    <property type="project" value="InterPro"/>
</dbReference>
<dbReference type="VEuPathDB" id="FungiDB:PHYBLDRAFT_151469"/>
<dbReference type="PROSITE" id="PS50850">
    <property type="entry name" value="MFS"/>
    <property type="match status" value="1"/>
</dbReference>
<dbReference type="RefSeq" id="XP_018285608.1">
    <property type="nucleotide sequence ID" value="XM_018432689.1"/>
</dbReference>
<evidence type="ECO:0000256" key="3">
    <source>
        <dbReference type="ARBA" id="ARBA00022692"/>
    </source>
</evidence>
<keyword evidence="5 6" id="KW-0472">Membrane</keyword>
<dbReference type="InterPro" id="IPR020846">
    <property type="entry name" value="MFS_dom"/>
</dbReference>
<evidence type="ECO:0000256" key="4">
    <source>
        <dbReference type="ARBA" id="ARBA00022989"/>
    </source>
</evidence>
<evidence type="ECO:0000259" key="7">
    <source>
        <dbReference type="PROSITE" id="PS50850"/>
    </source>
</evidence>
<feature type="transmembrane region" description="Helical" evidence="6">
    <location>
        <begin position="416"/>
        <end position="437"/>
    </location>
</feature>
<dbReference type="GO" id="GO:0016020">
    <property type="term" value="C:membrane"/>
    <property type="evidence" value="ECO:0007669"/>
    <property type="project" value="UniProtKB-SubCell"/>
</dbReference>
<keyword evidence="2" id="KW-0813">Transport</keyword>
<dbReference type="Pfam" id="PF07690">
    <property type="entry name" value="MFS_1"/>
    <property type="match status" value="1"/>
</dbReference>
<evidence type="ECO:0000313" key="9">
    <source>
        <dbReference type="Proteomes" id="UP000077315"/>
    </source>
</evidence>
<feature type="domain" description="Major facilitator superfamily (MFS) profile" evidence="7">
    <location>
        <begin position="32"/>
        <end position="441"/>
    </location>
</feature>
<keyword evidence="3 6" id="KW-0812">Transmembrane</keyword>
<keyword evidence="4 6" id="KW-1133">Transmembrane helix</keyword>
<proteinExistence type="predicted"/>
<comment type="subcellular location">
    <subcellularLocation>
        <location evidence="1">Membrane</location>
        <topology evidence="1">Multi-pass membrane protein</topology>
    </subcellularLocation>
</comment>
<feature type="transmembrane region" description="Helical" evidence="6">
    <location>
        <begin position="157"/>
        <end position="181"/>
    </location>
</feature>
<dbReference type="STRING" id="763407.A0A162N1H4"/>